<evidence type="ECO:0000313" key="2">
    <source>
        <dbReference type="Proteomes" id="UP000199155"/>
    </source>
</evidence>
<dbReference type="OrthoDB" id="3280727at2"/>
<dbReference type="STRING" id="417292.SAMN05421806_102200"/>
<reference evidence="1 2" key="1">
    <citation type="submission" date="2016-10" db="EMBL/GenBank/DDBJ databases">
        <authorList>
            <person name="de Groot N.N."/>
        </authorList>
    </citation>
    <scope>NUCLEOTIDE SEQUENCE [LARGE SCALE GENOMIC DNA]</scope>
    <source>
        <strain evidence="1 2">CGMCC 4.5727</strain>
    </source>
</reference>
<dbReference type="Proteomes" id="UP000199155">
    <property type="component" value="Unassembled WGS sequence"/>
</dbReference>
<evidence type="ECO:0000313" key="1">
    <source>
        <dbReference type="EMBL" id="SDJ72531.1"/>
    </source>
</evidence>
<organism evidence="1 2">
    <name type="scientific">Streptomyces indicus</name>
    <dbReference type="NCBI Taxonomy" id="417292"/>
    <lineage>
        <taxon>Bacteria</taxon>
        <taxon>Bacillati</taxon>
        <taxon>Actinomycetota</taxon>
        <taxon>Actinomycetes</taxon>
        <taxon>Kitasatosporales</taxon>
        <taxon>Streptomycetaceae</taxon>
        <taxon>Streptomyces</taxon>
    </lineage>
</organism>
<dbReference type="AlphaFoldDB" id="A0A1G8W2D4"/>
<accession>A0A1G8W2D4</accession>
<keyword evidence="2" id="KW-1185">Reference proteome</keyword>
<dbReference type="EMBL" id="FNFF01000002">
    <property type="protein sequence ID" value="SDJ72531.1"/>
    <property type="molecule type" value="Genomic_DNA"/>
</dbReference>
<gene>
    <name evidence="1" type="ORF">SAMN05421806_102200</name>
</gene>
<protein>
    <submittedName>
        <fullName evidence="1">Uncharacterized protein</fullName>
    </submittedName>
</protein>
<proteinExistence type="predicted"/>
<dbReference type="RefSeq" id="WP_093607990.1">
    <property type="nucleotide sequence ID" value="NZ_FNFF01000002.1"/>
</dbReference>
<sequence length="149" mass="15802">MNVLHCAACGRRLTEPVRRLDAVPEPPPYEGGAAPDGLYRAPATLPRGAYCIDEAPFGAPYVQPSGAGEWDPCIADGPRGTMVLNPDDVLDLEPHPVPRRNVGCCGPAGRDGVNRLCTCGAEVAILSADCYTSYELRFVPDAVRVEPAV</sequence>
<name>A0A1G8W2D4_9ACTN</name>